<evidence type="ECO:0000313" key="2">
    <source>
        <dbReference type="Proteomes" id="UP000277204"/>
    </source>
</evidence>
<dbReference type="EMBL" id="UZAI01005926">
    <property type="protein sequence ID" value="VDO92713.1"/>
    <property type="molecule type" value="Genomic_DNA"/>
</dbReference>
<dbReference type="AlphaFoldDB" id="A0A183M4J1"/>
<evidence type="ECO:0000313" key="1">
    <source>
        <dbReference type="EMBL" id="VDO92713.1"/>
    </source>
</evidence>
<gene>
    <name evidence="1" type="ORF">SMRZ_LOCUS10966</name>
</gene>
<organism evidence="1 2">
    <name type="scientific">Schistosoma margrebowiei</name>
    <dbReference type="NCBI Taxonomy" id="48269"/>
    <lineage>
        <taxon>Eukaryota</taxon>
        <taxon>Metazoa</taxon>
        <taxon>Spiralia</taxon>
        <taxon>Lophotrochozoa</taxon>
        <taxon>Platyhelminthes</taxon>
        <taxon>Trematoda</taxon>
        <taxon>Digenea</taxon>
        <taxon>Strigeidida</taxon>
        <taxon>Schistosomatoidea</taxon>
        <taxon>Schistosomatidae</taxon>
        <taxon>Schistosoma</taxon>
    </lineage>
</organism>
<keyword evidence="2" id="KW-1185">Reference proteome</keyword>
<proteinExistence type="predicted"/>
<protein>
    <submittedName>
        <fullName evidence="1">Uncharacterized protein</fullName>
    </submittedName>
</protein>
<reference evidence="1 2" key="1">
    <citation type="submission" date="2018-11" db="EMBL/GenBank/DDBJ databases">
        <authorList>
            <consortium name="Pathogen Informatics"/>
        </authorList>
    </citation>
    <scope>NUCLEOTIDE SEQUENCE [LARGE SCALE GENOMIC DNA]</scope>
    <source>
        <strain evidence="1 2">Zambia</strain>
    </source>
</reference>
<dbReference type="Proteomes" id="UP000277204">
    <property type="component" value="Unassembled WGS sequence"/>
</dbReference>
<sequence length="32" mass="4006">MDRIFDEFVQKVVDHFHNIQILHKPLQYSYLM</sequence>
<name>A0A183M4J1_9TREM</name>
<accession>A0A183M4J1</accession>